<comment type="caution">
    <text evidence="1">The sequence shown here is derived from an EMBL/GenBank/DDBJ whole genome shotgun (WGS) entry which is preliminary data.</text>
</comment>
<evidence type="ECO:0000313" key="2">
    <source>
        <dbReference type="Proteomes" id="UP000321258"/>
    </source>
</evidence>
<accession>A0A512IVI5</accession>
<evidence type="ECO:0000313" key="1">
    <source>
        <dbReference type="EMBL" id="GEP01683.1"/>
    </source>
</evidence>
<dbReference type="OrthoDB" id="8434031at2"/>
<dbReference type="AlphaFoldDB" id="A0A512IVI5"/>
<gene>
    <name evidence="1" type="ORF">MHA02_40700</name>
</gene>
<reference evidence="1 2" key="1">
    <citation type="submission" date="2019-07" db="EMBL/GenBank/DDBJ databases">
        <title>Whole genome shotgun sequence of Methylobacterium haplocladii NBRC 107714.</title>
        <authorList>
            <person name="Hosoyama A."/>
            <person name="Uohara A."/>
            <person name="Ohji S."/>
            <person name="Ichikawa N."/>
        </authorList>
    </citation>
    <scope>NUCLEOTIDE SEQUENCE [LARGE SCALE GENOMIC DNA]</scope>
    <source>
        <strain evidence="1 2">NBRC 107714</strain>
    </source>
</reference>
<keyword evidence="2" id="KW-1185">Reference proteome</keyword>
<proteinExistence type="predicted"/>
<dbReference type="EMBL" id="BJZT01000048">
    <property type="protein sequence ID" value="GEP01683.1"/>
    <property type="molecule type" value="Genomic_DNA"/>
</dbReference>
<sequence length="348" mass="39341">MRFFVDADRGDVIHGWVVPDNPLAISRIHVSVDGRRVAEIPATEIIAELREGGLHATGQCRFQVNEQNVPGLAALPRLEIRDVDTNILVHRRIPDQNLCRLKVVLVNTGIHPETVLQAALYPHFQQSYFGIGKFSEQVLSVLFDTPTLDSCFMSGALVYPRYESHFVLQDILTMLLVQEPFVEMASRMLWLRARAVLAQDPAQSWRLGDLAEAARFTADYDYADAKSLRRFFRMLPESAYRLLYNPLTRLLGTRFPEDRILPANSIIAVEVLSRVSIVGHRDYFEAFAATVLDRLGIDAPVPSPTLIAPEVYALADRLRPLRDVQDFLNFDIVMSEAIRKSVAKSWAK</sequence>
<dbReference type="RefSeq" id="WP_147082217.1">
    <property type="nucleotide sequence ID" value="NZ_BJZT01000048.1"/>
</dbReference>
<organism evidence="1 2">
    <name type="scientific">Methylobacterium haplocladii</name>
    <dbReference type="NCBI Taxonomy" id="1176176"/>
    <lineage>
        <taxon>Bacteria</taxon>
        <taxon>Pseudomonadati</taxon>
        <taxon>Pseudomonadota</taxon>
        <taxon>Alphaproteobacteria</taxon>
        <taxon>Hyphomicrobiales</taxon>
        <taxon>Methylobacteriaceae</taxon>
        <taxon>Methylobacterium</taxon>
    </lineage>
</organism>
<protein>
    <submittedName>
        <fullName evidence="1">Uncharacterized protein</fullName>
    </submittedName>
</protein>
<dbReference type="Proteomes" id="UP000321258">
    <property type="component" value="Unassembled WGS sequence"/>
</dbReference>
<name>A0A512IVI5_9HYPH</name>